<dbReference type="AlphaFoldDB" id="A0AAD2CKY7"/>
<comment type="caution">
    <text evidence="2">The sequence shown here is derived from an EMBL/GenBank/DDBJ whole genome shotgun (WGS) entry which is preliminary data.</text>
</comment>
<dbReference type="Gene3D" id="2.60.120.620">
    <property type="entry name" value="q2cbj1_9rhob like domain"/>
    <property type="match status" value="1"/>
</dbReference>
<keyword evidence="3" id="KW-1185">Reference proteome</keyword>
<evidence type="ECO:0000256" key="1">
    <source>
        <dbReference type="SAM" id="MobiDB-lite"/>
    </source>
</evidence>
<evidence type="ECO:0000313" key="3">
    <source>
        <dbReference type="Proteomes" id="UP001295423"/>
    </source>
</evidence>
<evidence type="ECO:0000313" key="2">
    <source>
        <dbReference type="EMBL" id="CAJ1938024.1"/>
    </source>
</evidence>
<protein>
    <submittedName>
        <fullName evidence="2">Uncharacterized protein</fullName>
    </submittedName>
</protein>
<accession>A0AAD2CKY7</accession>
<organism evidence="2 3">
    <name type="scientific">Cylindrotheca closterium</name>
    <dbReference type="NCBI Taxonomy" id="2856"/>
    <lineage>
        <taxon>Eukaryota</taxon>
        <taxon>Sar</taxon>
        <taxon>Stramenopiles</taxon>
        <taxon>Ochrophyta</taxon>
        <taxon>Bacillariophyta</taxon>
        <taxon>Bacillariophyceae</taxon>
        <taxon>Bacillariophycidae</taxon>
        <taxon>Bacillariales</taxon>
        <taxon>Bacillariaceae</taxon>
        <taxon>Cylindrotheca</taxon>
    </lineage>
</organism>
<feature type="region of interest" description="Disordered" evidence="1">
    <location>
        <begin position="1"/>
        <end position="43"/>
    </location>
</feature>
<dbReference type="Proteomes" id="UP001295423">
    <property type="component" value="Unassembled WGS sequence"/>
</dbReference>
<sequence length="289" mass="32361">MTAITSISKRSESDDSGVPDAFPINSSSSSSVNDSTDDSSEKTACVPTIARDGVVKEIHKKVVRQKLNKLKHLIIEKGISPDYLDTLFPQMLSHYHPQHVKYNGGVAQIKDWKISCYLEVMEGGVPCTNPNLTLLELYRPLLDTCNDLFLEWYRQQHACNNKLLAGKTITRTCKRIMTFITRYTPAPGEQALLKHVDGAGKVDGSCVVALPIDRWSAPEEVNSFVGHGGGLTFWDGKDPQTKRPREIHYETRSGDLAFIDRAVWHQADPITRGTRWALVIFYDVDTTVE</sequence>
<name>A0AAD2CKY7_9STRA</name>
<reference evidence="2" key="1">
    <citation type="submission" date="2023-08" db="EMBL/GenBank/DDBJ databases">
        <authorList>
            <person name="Audoor S."/>
            <person name="Bilcke G."/>
        </authorList>
    </citation>
    <scope>NUCLEOTIDE SEQUENCE</scope>
</reference>
<gene>
    <name evidence="2" type="ORF">CYCCA115_LOCUS5936</name>
</gene>
<dbReference type="EMBL" id="CAKOGP040000668">
    <property type="protein sequence ID" value="CAJ1938024.1"/>
    <property type="molecule type" value="Genomic_DNA"/>
</dbReference>
<proteinExistence type="predicted"/>